<name>A0A7D9E763_PARCT</name>
<dbReference type="InterPro" id="IPR011335">
    <property type="entry name" value="Restrct_endonuc-II-like"/>
</dbReference>
<dbReference type="InterPro" id="IPR011604">
    <property type="entry name" value="PDDEXK-like_dom_sf"/>
</dbReference>
<keyword evidence="2" id="KW-1185">Reference proteome</keyword>
<dbReference type="PANTHER" id="PTHR47526">
    <property type="entry name" value="ATP-DEPENDENT DNA HELICASE"/>
    <property type="match status" value="1"/>
</dbReference>
<accession>A0A7D9E763</accession>
<dbReference type="AlphaFoldDB" id="A0A7D9E763"/>
<dbReference type="PANTHER" id="PTHR47526:SF3">
    <property type="entry name" value="PHD-TYPE DOMAIN-CONTAINING PROTEIN"/>
    <property type="match status" value="1"/>
</dbReference>
<dbReference type="InterPro" id="IPR019080">
    <property type="entry name" value="YqaJ_viral_recombinase"/>
</dbReference>
<proteinExistence type="predicted"/>
<dbReference type="Gene3D" id="3.90.320.10">
    <property type="match status" value="1"/>
</dbReference>
<dbReference type="GO" id="GO:0006281">
    <property type="term" value="P:DNA repair"/>
    <property type="evidence" value="ECO:0007669"/>
    <property type="project" value="UniProtKB-ARBA"/>
</dbReference>
<organism evidence="1 2">
    <name type="scientific">Paramuricea clavata</name>
    <name type="common">Red gorgonian</name>
    <name type="synonym">Violescent sea-whip</name>
    <dbReference type="NCBI Taxonomy" id="317549"/>
    <lineage>
        <taxon>Eukaryota</taxon>
        <taxon>Metazoa</taxon>
        <taxon>Cnidaria</taxon>
        <taxon>Anthozoa</taxon>
        <taxon>Octocorallia</taxon>
        <taxon>Malacalcyonacea</taxon>
        <taxon>Plexauridae</taxon>
        <taxon>Paramuricea</taxon>
    </lineage>
</organism>
<dbReference type="SUPFAM" id="SSF52980">
    <property type="entry name" value="Restriction endonuclease-like"/>
    <property type="match status" value="1"/>
</dbReference>
<evidence type="ECO:0000313" key="2">
    <source>
        <dbReference type="Proteomes" id="UP001152795"/>
    </source>
</evidence>
<dbReference type="Pfam" id="PF09588">
    <property type="entry name" value="YqaJ"/>
    <property type="match status" value="1"/>
</dbReference>
<reference evidence="1" key="1">
    <citation type="submission" date="2020-04" db="EMBL/GenBank/DDBJ databases">
        <authorList>
            <person name="Alioto T."/>
            <person name="Alioto T."/>
            <person name="Gomez Garrido J."/>
        </authorList>
    </citation>
    <scope>NUCLEOTIDE SEQUENCE</scope>
    <source>
        <strain evidence="1">A484AB</strain>
    </source>
</reference>
<comment type="caution">
    <text evidence="1">The sequence shown here is derived from an EMBL/GenBank/DDBJ whole genome shotgun (WGS) entry which is preliminary data.</text>
</comment>
<dbReference type="EMBL" id="CACRXK020004342">
    <property type="protein sequence ID" value="CAB4002399.1"/>
    <property type="molecule type" value="Genomic_DNA"/>
</dbReference>
<evidence type="ECO:0000313" key="1">
    <source>
        <dbReference type="EMBL" id="CAB4002399.1"/>
    </source>
</evidence>
<gene>
    <name evidence="1" type="ORF">PACLA_8A077811</name>
</gene>
<dbReference type="Proteomes" id="UP001152795">
    <property type="component" value="Unassembled WGS sequence"/>
</dbReference>
<sequence length="178" mass="20019">MVMLGTSVDGMVECSSCGDRCLDNKCPFSHREKTVEKYVQQPDSCLENSLSTDTKYRLKPGHKYYTQVQHQLFITGSSSADFVVYLPKESCTVSVTKETSYSEVSVPLLVDFFQHHLLPELLGRDILKKYICKEILSEIVKYATNIVDNKKVQKKLDSLASGVTSSTVHLQAKKSKKT</sequence>
<protein>
    <submittedName>
        <fullName evidence="1">Uncharacterized transposon-derived</fullName>
    </submittedName>
</protein>
<dbReference type="OrthoDB" id="5982837at2759"/>